<keyword evidence="8" id="KW-0472">Membrane</keyword>
<name>F4Q466_CACFS</name>
<evidence type="ECO:0000256" key="6">
    <source>
        <dbReference type="ARBA" id="ARBA00022989"/>
    </source>
</evidence>
<protein>
    <recommendedName>
        <fullName evidence="9">Mitochondrial pyruvate carrier</fullName>
    </recommendedName>
</protein>
<sequence length="130" mass="14451">MASILNKFVGNRVVFSNKFVLGLCEKFPKLAFLNDVTNLAPIMKWSLSIVPLSQMISGNKPADKIDLQQTASLFSTGTIWTYYATLIQPQNAGTRALAACNAAMAICHGSNLYRRYQFDKEKENQQQPSS</sequence>
<evidence type="ECO:0000256" key="2">
    <source>
        <dbReference type="ARBA" id="ARBA00006416"/>
    </source>
</evidence>
<dbReference type="OrthoDB" id="869189at2759"/>
<evidence type="ECO:0000313" key="11">
    <source>
        <dbReference type="Proteomes" id="UP000007797"/>
    </source>
</evidence>
<evidence type="ECO:0000256" key="9">
    <source>
        <dbReference type="RuleBase" id="RU363100"/>
    </source>
</evidence>
<evidence type="ECO:0000256" key="7">
    <source>
        <dbReference type="ARBA" id="ARBA00023128"/>
    </source>
</evidence>
<keyword evidence="7 9" id="KW-0496">Mitochondrion</keyword>
<evidence type="ECO:0000256" key="3">
    <source>
        <dbReference type="ARBA" id="ARBA00022448"/>
    </source>
</evidence>
<dbReference type="OMA" id="MKWSLSI"/>
<evidence type="ECO:0000256" key="5">
    <source>
        <dbReference type="ARBA" id="ARBA00022792"/>
    </source>
</evidence>
<keyword evidence="3 9" id="KW-0813">Transport</keyword>
<evidence type="ECO:0000256" key="4">
    <source>
        <dbReference type="ARBA" id="ARBA00022692"/>
    </source>
</evidence>
<accession>F4Q466</accession>
<keyword evidence="5 9" id="KW-0999">Mitochondrion inner membrane</keyword>
<keyword evidence="6" id="KW-1133">Transmembrane helix</keyword>
<dbReference type="InterPro" id="IPR005336">
    <property type="entry name" value="MPC"/>
</dbReference>
<dbReference type="EMBL" id="GL883021">
    <property type="protein sequence ID" value="EGG17768.1"/>
    <property type="molecule type" value="Genomic_DNA"/>
</dbReference>
<evidence type="ECO:0000256" key="8">
    <source>
        <dbReference type="ARBA" id="ARBA00023136"/>
    </source>
</evidence>
<dbReference type="KEGG" id="dfa:DFA_08767"/>
<dbReference type="GeneID" id="14869420"/>
<dbReference type="GO" id="GO:0006850">
    <property type="term" value="P:pyruvate import into mitochondria"/>
    <property type="evidence" value="ECO:0007669"/>
    <property type="project" value="InterPro"/>
</dbReference>
<comment type="similarity">
    <text evidence="2 9">Belongs to the mitochondrial pyruvate carrier (MPC) (TC 2.A.105) family.</text>
</comment>
<proteinExistence type="inferred from homology"/>
<evidence type="ECO:0000313" key="10">
    <source>
        <dbReference type="EMBL" id="EGG17768.1"/>
    </source>
</evidence>
<dbReference type="AlphaFoldDB" id="F4Q466"/>
<comment type="function">
    <text evidence="9">Mediates the uptake of pyruvate into mitochondria.</text>
</comment>
<dbReference type="Pfam" id="PF03650">
    <property type="entry name" value="MPC"/>
    <property type="match status" value="1"/>
</dbReference>
<organism evidence="10 11">
    <name type="scientific">Cavenderia fasciculata</name>
    <name type="common">Slime mold</name>
    <name type="synonym">Dictyostelium fasciculatum</name>
    <dbReference type="NCBI Taxonomy" id="261658"/>
    <lineage>
        <taxon>Eukaryota</taxon>
        <taxon>Amoebozoa</taxon>
        <taxon>Evosea</taxon>
        <taxon>Eumycetozoa</taxon>
        <taxon>Dictyostelia</taxon>
        <taxon>Acytosteliales</taxon>
        <taxon>Cavenderiaceae</taxon>
        <taxon>Cavenderia</taxon>
    </lineage>
</organism>
<reference evidence="11" key="1">
    <citation type="journal article" date="2011" name="Genome Res.">
        <title>Phylogeny-wide analysis of social amoeba genomes highlights ancient origins for complex intercellular communication.</title>
        <authorList>
            <person name="Heidel A.J."/>
            <person name="Lawal H.M."/>
            <person name="Felder M."/>
            <person name="Schilde C."/>
            <person name="Helps N.R."/>
            <person name="Tunggal B."/>
            <person name="Rivero F."/>
            <person name="John U."/>
            <person name="Schleicher M."/>
            <person name="Eichinger L."/>
            <person name="Platzer M."/>
            <person name="Noegel A.A."/>
            <person name="Schaap P."/>
            <person name="Gloeckner G."/>
        </authorList>
    </citation>
    <scope>NUCLEOTIDE SEQUENCE [LARGE SCALE GENOMIC DNA]</scope>
    <source>
        <strain evidence="11">SH3</strain>
    </source>
</reference>
<evidence type="ECO:0000256" key="1">
    <source>
        <dbReference type="ARBA" id="ARBA00004448"/>
    </source>
</evidence>
<dbReference type="Proteomes" id="UP000007797">
    <property type="component" value="Unassembled WGS sequence"/>
</dbReference>
<keyword evidence="4" id="KW-0812">Transmembrane</keyword>
<comment type="subcellular location">
    <subcellularLocation>
        <location evidence="1 9">Mitochondrion inner membrane</location>
        <topology evidence="1 9">Multi-pass membrane protein</topology>
    </subcellularLocation>
</comment>
<dbReference type="STRING" id="1054147.F4Q466"/>
<gene>
    <name evidence="10" type="ORF">DFA_08767</name>
</gene>
<dbReference type="GO" id="GO:0005743">
    <property type="term" value="C:mitochondrial inner membrane"/>
    <property type="evidence" value="ECO:0007669"/>
    <property type="project" value="UniProtKB-SubCell"/>
</dbReference>
<keyword evidence="11" id="KW-1185">Reference proteome</keyword>
<dbReference type="RefSeq" id="XP_004356252.1">
    <property type="nucleotide sequence ID" value="XM_004356199.1"/>
</dbReference>